<accession>A0ABR6ATF9</accession>
<organism evidence="1 2">
    <name type="scientific">Brucella intermedia</name>
    <dbReference type="NCBI Taxonomy" id="94625"/>
    <lineage>
        <taxon>Bacteria</taxon>
        <taxon>Pseudomonadati</taxon>
        <taxon>Pseudomonadota</taxon>
        <taxon>Alphaproteobacteria</taxon>
        <taxon>Hyphomicrobiales</taxon>
        <taxon>Brucellaceae</taxon>
        <taxon>Brucella/Ochrobactrum group</taxon>
        <taxon>Brucella</taxon>
    </lineage>
</organism>
<comment type="caution">
    <text evidence="1">The sequence shown here is derived from an EMBL/GenBank/DDBJ whole genome shotgun (WGS) entry which is preliminary data.</text>
</comment>
<name>A0ABR6ATF9_9HYPH</name>
<dbReference type="InterPro" id="IPR034871">
    <property type="entry name" value="Allene_oxi_cyc_sf"/>
</dbReference>
<evidence type="ECO:0000313" key="1">
    <source>
        <dbReference type="EMBL" id="MBA8852531.1"/>
    </source>
</evidence>
<sequence length="106" mass="11293">MDTGSDGSSQGDLFVFDQPLMDQYRRDIGTNSGYCVTTKSGIHGQCQWTLKFDAGSIVVAGQEAENGKSALAVIGTTGKFSGFLGEMSSEPKGDGTFLQELTLFRP</sequence>
<dbReference type="EMBL" id="JACGXG010000004">
    <property type="protein sequence ID" value="MBA8852531.1"/>
    <property type="molecule type" value="Genomic_DNA"/>
</dbReference>
<evidence type="ECO:0008006" key="3">
    <source>
        <dbReference type="Google" id="ProtNLM"/>
    </source>
</evidence>
<protein>
    <recommendedName>
        <fullName evidence="3">Dirigent protein</fullName>
    </recommendedName>
</protein>
<dbReference type="InterPro" id="IPR044859">
    <property type="entry name" value="Allene_oxi_cyc_Dirigent"/>
</dbReference>
<evidence type="ECO:0000313" key="2">
    <source>
        <dbReference type="Proteomes" id="UP000578622"/>
    </source>
</evidence>
<gene>
    <name evidence="1" type="ORF">FHW20_003494</name>
</gene>
<keyword evidence="2" id="KW-1185">Reference proteome</keyword>
<proteinExistence type="predicted"/>
<dbReference type="RefSeq" id="WP_151659197.1">
    <property type="nucleotide sequence ID" value="NZ_JACCBO010000001.1"/>
</dbReference>
<dbReference type="Proteomes" id="UP000578622">
    <property type="component" value="Unassembled WGS sequence"/>
</dbReference>
<reference evidence="1 2" key="1">
    <citation type="submission" date="2020-07" db="EMBL/GenBank/DDBJ databases">
        <title>Genomic Encyclopedia of Type Strains, Phase IV (KMG-V): Genome sequencing to study the core and pangenomes of soil and plant-associated prokaryotes.</title>
        <authorList>
            <person name="Whitman W."/>
        </authorList>
    </citation>
    <scope>NUCLEOTIDE SEQUENCE [LARGE SCALE GENOMIC DNA]</scope>
    <source>
        <strain evidence="1 2">RH4WT92</strain>
    </source>
</reference>
<dbReference type="Gene3D" id="2.40.480.10">
    <property type="entry name" value="Allene oxide cyclase-like"/>
    <property type="match status" value="1"/>
</dbReference>
<dbReference type="SUPFAM" id="SSF141493">
    <property type="entry name" value="Allene oxide cyclase-like"/>
    <property type="match status" value="1"/>
</dbReference>